<dbReference type="InterPro" id="IPR023827">
    <property type="entry name" value="Peptidase_S8_Asp-AS"/>
</dbReference>
<evidence type="ECO:0000256" key="2">
    <source>
        <dbReference type="ARBA" id="ARBA00022670"/>
    </source>
</evidence>
<comment type="similarity">
    <text evidence="1 5 6">Belongs to the peptidase S8 family.</text>
</comment>
<feature type="region of interest" description="Disordered" evidence="7">
    <location>
        <begin position="56"/>
        <end position="97"/>
    </location>
</feature>
<dbReference type="GO" id="GO:0006508">
    <property type="term" value="P:proteolysis"/>
    <property type="evidence" value="ECO:0007669"/>
    <property type="project" value="UniProtKB-KW"/>
</dbReference>
<feature type="active site" description="Charge relay system" evidence="5">
    <location>
        <position position="234"/>
    </location>
</feature>
<dbReference type="GO" id="GO:0004252">
    <property type="term" value="F:serine-type endopeptidase activity"/>
    <property type="evidence" value="ECO:0007669"/>
    <property type="project" value="UniProtKB-UniRule"/>
</dbReference>
<dbReference type="GeneID" id="96955111"/>
<evidence type="ECO:0000259" key="8">
    <source>
        <dbReference type="Pfam" id="PF00082"/>
    </source>
</evidence>
<keyword evidence="2 5" id="KW-0645">Protease</keyword>
<dbReference type="RefSeq" id="WP_379705987.1">
    <property type="nucleotide sequence ID" value="NZ_JBHTAT010000001.1"/>
</dbReference>
<evidence type="ECO:0000256" key="3">
    <source>
        <dbReference type="ARBA" id="ARBA00022801"/>
    </source>
</evidence>
<evidence type="ECO:0000313" key="9">
    <source>
        <dbReference type="EMBL" id="MFC7256717.1"/>
    </source>
</evidence>
<evidence type="ECO:0000256" key="1">
    <source>
        <dbReference type="ARBA" id="ARBA00011073"/>
    </source>
</evidence>
<name>A0ABD6A2U4_9EURY</name>
<dbReference type="PROSITE" id="PS00138">
    <property type="entry name" value="SUBTILASE_SER"/>
    <property type="match status" value="1"/>
</dbReference>
<dbReference type="PRINTS" id="PR00723">
    <property type="entry name" value="SUBTILISIN"/>
</dbReference>
<dbReference type="Proteomes" id="UP001596434">
    <property type="component" value="Unassembled WGS sequence"/>
</dbReference>
<dbReference type="PROSITE" id="PS51318">
    <property type="entry name" value="TAT"/>
    <property type="match status" value="1"/>
</dbReference>
<feature type="region of interest" description="Disordered" evidence="7">
    <location>
        <begin position="1"/>
        <end position="32"/>
    </location>
</feature>
<sequence length="715" mass="73464">MGTGNGSPGSEPPGNDSADIDSADDGSSGTLASTRRSLLVGLTTGGSALGLGAAAQARGPGAAGNNGRVDDAAGNNDEVGKGNGPPDRHVVGTNSQAATDEAARRAKEVRHVIDFGDDVGKAVAGRFPEQARKALSRRKDVRYVEADATMEAIGQAVPWGIDRVDADAVHDTGSTGDGADVAILDSGIDSDHPDLVDNLGAGTAIIDCGTAYDGSSCSGNGNTCHEPWDDDNDHGTHCAGIAAAVDNDVGVVGVSSGATLHAVKVLDCGGTGYLSDIAAGIEHTANQGWDVASMSLGSSSDSSTMRDACQYAVDQGVLVVAAAGNEGPCTDCVSYPAAYDTVVAVSSTDGSDSLSSFSSTGPEIDIAAPGESILSTIPGGTAYFSGTSMACPHVSGAGGLLMANGYSVTEARTTLQGTTEDIGLSTSDGGNGLLNAEAAAADIQNMIGEADTISVDENWQTVNLEGAYTDPVVVTAVGTFNDADPVHARVRNAGSGSFEVRLEEWAYQDGAHTSEAVQYIVVEAGAHRTEAGVPLVAGTTTANGRDWTTVNFSSSWKPQSHVYTQVMTNNDVTPTSTRITRAGAETFDVSCHEEETNESDSSWTNDHADETIGFIATQPQSRVDNAGVGESIASSIPTDAWTTNEFQESYSTTPVTIPRMQSFFGGNTTDLRMKNLSASSFDVRAQEERSLDNEVAHVPEYVATMAFEAGVIDEA</sequence>
<dbReference type="InterPro" id="IPR023828">
    <property type="entry name" value="Peptidase_S8_Ser-AS"/>
</dbReference>
<dbReference type="PANTHER" id="PTHR43806:SF11">
    <property type="entry name" value="CEREVISIN-RELATED"/>
    <property type="match status" value="1"/>
</dbReference>
<evidence type="ECO:0000256" key="7">
    <source>
        <dbReference type="SAM" id="MobiDB-lite"/>
    </source>
</evidence>
<dbReference type="InterPro" id="IPR036852">
    <property type="entry name" value="Peptidase_S8/S53_dom_sf"/>
</dbReference>
<dbReference type="PROSITE" id="PS00137">
    <property type="entry name" value="SUBTILASE_HIS"/>
    <property type="match status" value="1"/>
</dbReference>
<evidence type="ECO:0000256" key="5">
    <source>
        <dbReference type="PROSITE-ProRule" id="PRU01240"/>
    </source>
</evidence>
<reference evidence="9 10" key="1">
    <citation type="journal article" date="2019" name="Int. J. Syst. Evol. Microbiol.">
        <title>The Global Catalogue of Microorganisms (GCM) 10K type strain sequencing project: providing services to taxonomists for standard genome sequencing and annotation.</title>
        <authorList>
            <consortium name="The Broad Institute Genomics Platform"/>
            <consortium name="The Broad Institute Genome Sequencing Center for Infectious Disease"/>
            <person name="Wu L."/>
            <person name="Ma J."/>
        </authorList>
    </citation>
    <scope>NUCLEOTIDE SEQUENCE [LARGE SCALE GENOMIC DNA]</scope>
    <source>
        <strain evidence="9 10">GX21</strain>
    </source>
</reference>
<dbReference type="EMBL" id="JBHTAT010000001">
    <property type="protein sequence ID" value="MFC7256717.1"/>
    <property type="molecule type" value="Genomic_DNA"/>
</dbReference>
<feature type="active site" description="Charge relay system" evidence="5">
    <location>
        <position position="185"/>
    </location>
</feature>
<comment type="caution">
    <text evidence="9">The sequence shown here is derived from an EMBL/GenBank/DDBJ whole genome shotgun (WGS) entry which is preliminary data.</text>
</comment>
<evidence type="ECO:0000256" key="6">
    <source>
        <dbReference type="RuleBase" id="RU003355"/>
    </source>
</evidence>
<evidence type="ECO:0000313" key="10">
    <source>
        <dbReference type="Proteomes" id="UP001596434"/>
    </source>
</evidence>
<dbReference type="InterPro" id="IPR050131">
    <property type="entry name" value="Peptidase_S8_subtilisin-like"/>
</dbReference>
<dbReference type="SUPFAM" id="SSF52743">
    <property type="entry name" value="Subtilisin-like"/>
    <property type="match status" value="1"/>
</dbReference>
<organism evidence="9 10">
    <name type="scientific">Haloplanus litoreus</name>
    <dbReference type="NCBI Taxonomy" id="767515"/>
    <lineage>
        <taxon>Archaea</taxon>
        <taxon>Methanobacteriati</taxon>
        <taxon>Methanobacteriota</taxon>
        <taxon>Stenosarchaea group</taxon>
        <taxon>Halobacteria</taxon>
        <taxon>Halobacteriales</taxon>
        <taxon>Haloferacaceae</taxon>
        <taxon>Haloplanus</taxon>
    </lineage>
</organism>
<feature type="domain" description="Peptidase S8/S53" evidence="8">
    <location>
        <begin position="176"/>
        <end position="422"/>
    </location>
</feature>
<gene>
    <name evidence="9" type="ORF">ACFQKE_15635</name>
</gene>
<keyword evidence="3 5" id="KW-0378">Hydrolase</keyword>
<dbReference type="AlphaFoldDB" id="A0ABD6A2U4"/>
<keyword evidence="10" id="KW-1185">Reference proteome</keyword>
<dbReference type="Gene3D" id="3.40.50.200">
    <property type="entry name" value="Peptidase S8/S53 domain"/>
    <property type="match status" value="1"/>
</dbReference>
<dbReference type="InterPro" id="IPR015500">
    <property type="entry name" value="Peptidase_S8_subtilisin-rel"/>
</dbReference>
<dbReference type="InterPro" id="IPR000209">
    <property type="entry name" value="Peptidase_S8/S53_dom"/>
</dbReference>
<accession>A0ABD6A2U4</accession>
<feature type="active site" description="Charge relay system" evidence="5">
    <location>
        <position position="388"/>
    </location>
</feature>
<dbReference type="InterPro" id="IPR006311">
    <property type="entry name" value="TAT_signal"/>
</dbReference>
<proteinExistence type="inferred from homology"/>
<dbReference type="InterPro" id="IPR022398">
    <property type="entry name" value="Peptidase_S8_His-AS"/>
</dbReference>
<evidence type="ECO:0000256" key="4">
    <source>
        <dbReference type="ARBA" id="ARBA00022825"/>
    </source>
</evidence>
<dbReference type="PROSITE" id="PS00136">
    <property type="entry name" value="SUBTILASE_ASP"/>
    <property type="match status" value="1"/>
</dbReference>
<feature type="compositionally biased region" description="Low complexity" evidence="7">
    <location>
        <begin position="8"/>
        <end position="17"/>
    </location>
</feature>
<dbReference type="PANTHER" id="PTHR43806">
    <property type="entry name" value="PEPTIDASE S8"/>
    <property type="match status" value="1"/>
</dbReference>
<dbReference type="Pfam" id="PF00082">
    <property type="entry name" value="Peptidase_S8"/>
    <property type="match status" value="1"/>
</dbReference>
<keyword evidence="4 5" id="KW-0720">Serine protease</keyword>
<protein>
    <submittedName>
        <fullName evidence="9">S8 family serine peptidase</fullName>
    </submittedName>
</protein>
<dbReference type="PROSITE" id="PS51892">
    <property type="entry name" value="SUBTILASE"/>
    <property type="match status" value="1"/>
</dbReference>